<reference evidence="2" key="1">
    <citation type="journal article" date="2020" name="New Phytol.">
        <title>Comparative genomics reveals dynamic genome evolution in host specialist ectomycorrhizal fungi.</title>
        <authorList>
            <person name="Lofgren L.A."/>
            <person name="Nguyen N.H."/>
            <person name="Vilgalys R."/>
            <person name="Ruytinx J."/>
            <person name="Liao H.L."/>
            <person name="Branco S."/>
            <person name="Kuo A."/>
            <person name="LaButti K."/>
            <person name="Lipzen A."/>
            <person name="Andreopoulos W."/>
            <person name="Pangilinan J."/>
            <person name="Riley R."/>
            <person name="Hundley H."/>
            <person name="Na H."/>
            <person name="Barry K."/>
            <person name="Grigoriev I.V."/>
            <person name="Stajich J.E."/>
            <person name="Kennedy P.G."/>
        </authorList>
    </citation>
    <scope>NUCLEOTIDE SEQUENCE</scope>
    <source>
        <strain evidence="2">S12</strain>
    </source>
</reference>
<dbReference type="EMBL" id="JABBWE010000075">
    <property type="protein sequence ID" value="KAG1787720.1"/>
    <property type="molecule type" value="Genomic_DNA"/>
</dbReference>
<dbReference type="Proteomes" id="UP000719766">
    <property type="component" value="Unassembled WGS sequence"/>
</dbReference>
<dbReference type="OrthoDB" id="2690548at2759"/>
<comment type="caution">
    <text evidence="2">The sequence shown here is derived from an EMBL/GenBank/DDBJ whole genome shotgun (WGS) entry which is preliminary data.</text>
</comment>
<organism evidence="2 3">
    <name type="scientific">Suillus plorans</name>
    <dbReference type="NCBI Taxonomy" id="116603"/>
    <lineage>
        <taxon>Eukaryota</taxon>
        <taxon>Fungi</taxon>
        <taxon>Dikarya</taxon>
        <taxon>Basidiomycota</taxon>
        <taxon>Agaricomycotina</taxon>
        <taxon>Agaricomycetes</taxon>
        <taxon>Agaricomycetidae</taxon>
        <taxon>Boletales</taxon>
        <taxon>Suillineae</taxon>
        <taxon>Suillaceae</taxon>
        <taxon>Suillus</taxon>
    </lineage>
</organism>
<feature type="region of interest" description="Disordered" evidence="1">
    <location>
        <begin position="1"/>
        <end position="22"/>
    </location>
</feature>
<dbReference type="AlphaFoldDB" id="A0A9P7AEJ1"/>
<protein>
    <submittedName>
        <fullName evidence="2">Uncharacterized protein</fullName>
    </submittedName>
</protein>
<keyword evidence="3" id="KW-1185">Reference proteome</keyword>
<evidence type="ECO:0000313" key="3">
    <source>
        <dbReference type="Proteomes" id="UP000719766"/>
    </source>
</evidence>
<gene>
    <name evidence="2" type="ORF">HD556DRAFT_1448400</name>
</gene>
<name>A0A9P7AEJ1_9AGAM</name>
<sequence length="100" mass="10613">MSSAGETGTSSTPPRANVPVYGSSTIDSIQHDIEQAKECKADAMLQALLQRASSAPETKQPELLQKCLKAVLPVCNGQASTALVVKSSDVETALKEYYND</sequence>
<dbReference type="GeneID" id="64601184"/>
<evidence type="ECO:0000256" key="1">
    <source>
        <dbReference type="SAM" id="MobiDB-lite"/>
    </source>
</evidence>
<proteinExistence type="predicted"/>
<evidence type="ECO:0000313" key="2">
    <source>
        <dbReference type="EMBL" id="KAG1787720.1"/>
    </source>
</evidence>
<accession>A0A9P7AEJ1</accession>
<dbReference type="RefSeq" id="XP_041155036.1">
    <property type="nucleotide sequence ID" value="XM_041307420.1"/>
</dbReference>
<feature type="compositionally biased region" description="Polar residues" evidence="1">
    <location>
        <begin position="1"/>
        <end position="14"/>
    </location>
</feature>